<dbReference type="Proteomes" id="UP000682782">
    <property type="component" value="Chromosome"/>
</dbReference>
<evidence type="ECO:0000313" key="1">
    <source>
        <dbReference type="EMBL" id="QUC66031.1"/>
    </source>
</evidence>
<organism evidence="1 2">
    <name type="scientific">Aristaeella hokkaidonensis</name>
    <dbReference type="NCBI Taxonomy" id="3046382"/>
    <lineage>
        <taxon>Bacteria</taxon>
        <taxon>Bacillati</taxon>
        <taxon>Bacillota</taxon>
        <taxon>Clostridia</taxon>
        <taxon>Eubacteriales</taxon>
        <taxon>Aristaeellaceae</taxon>
        <taxon>Aristaeella</taxon>
    </lineage>
</organism>
<sequence length="335" mass="35410">MNKSRILVVALIVVLLCLAGGSYSIFGGKVSIGLGLAAFANEDKYTIGDTEITSVVENLDIDWTSGKVNIEYHAGSGVSVSEVANRTTSEDEKLRWWLDGTTLRIKFSKPQLTIFNNLKKTLTVSLPEGITLKNVDIDTTSADVTVPSMTADEIKFDTTSGDVNAVVTTKKLSASSTSGDLNIRQDSEINTASFSTTSGTAVFTVPSAEKISMESTSGDLSVSVSGTVADLHLDSTSGAIRPDIATADKAKFSSTSGDITAALVSFKDLNVDATSGDVTLKLPEISGFTLDLDARPSKLHSSLAMTKKGDDQYVYGDGSARLRIDTTSGDIHIDK</sequence>
<reference evidence="1" key="1">
    <citation type="submission" date="2021-01" db="EMBL/GenBank/DDBJ databases">
        <title>Complete genome sequence of Clostridiales bacterium R-7.</title>
        <authorList>
            <person name="Mahoney-Kurpe S.C."/>
            <person name="Palevich N."/>
            <person name="Koike S."/>
            <person name="Moon C.D."/>
            <person name="Attwood G.T."/>
        </authorList>
    </citation>
    <scope>NUCLEOTIDE SEQUENCE</scope>
    <source>
        <strain evidence="1">R-7</strain>
    </source>
</reference>
<evidence type="ECO:0000313" key="2">
    <source>
        <dbReference type="Proteomes" id="UP000682782"/>
    </source>
</evidence>
<name>A0AC61N3N7_9FIRM</name>
<protein>
    <submittedName>
        <fullName evidence="1">DUF4097 family beta strand repeat protein</fullName>
    </submittedName>
</protein>
<keyword evidence="2" id="KW-1185">Reference proteome</keyword>
<gene>
    <name evidence="1" type="ORF">JYE49_09125</name>
</gene>
<dbReference type="EMBL" id="CP068393">
    <property type="protein sequence ID" value="QUC66031.1"/>
    <property type="molecule type" value="Genomic_DNA"/>
</dbReference>
<accession>A0AC61N3N7</accession>
<proteinExistence type="predicted"/>